<feature type="region of interest" description="Disordered" evidence="1">
    <location>
        <begin position="1"/>
        <end position="78"/>
    </location>
</feature>
<sequence>MEEGQQQTDLSATAKHQASKPLAVSSTSTAKHDKEQDLLKPVIDTGPVIEEASNIGAHEEPQPPANVTQEQATTGRARAHLLAREGAEASLASAPVTIGGNPLEIRATSAVPPPRVGSEPVEVRGDEAEVRRAPPAAISEPPPETEEEYVDYLSDFVQSNLSRFIRKDDPRNQERARDVVERAEKVTEMCGRPDLVQELAKLSYYRFVILCDDSSSMIDDNRFTDLRITLQRIARLTTILQPEGISLRFLNYTYDGYLDDLKSEEEIMRIVEGVNPSGGTPLGEMLDSKVVQPLIVGKARNGELDKPVVVVVITDGEVNN</sequence>
<feature type="domain" description="VWFA" evidence="2">
    <location>
        <begin position="206"/>
        <end position="320"/>
    </location>
</feature>
<dbReference type="SUPFAM" id="SSF53300">
    <property type="entry name" value="vWA-like"/>
    <property type="match status" value="1"/>
</dbReference>
<feature type="compositionally biased region" description="Polar residues" evidence="1">
    <location>
        <begin position="65"/>
        <end position="74"/>
    </location>
</feature>
<dbReference type="PANTHER" id="PTHR34706:SF1">
    <property type="entry name" value="VWFA DOMAIN-CONTAINING PROTEIN"/>
    <property type="match status" value="1"/>
</dbReference>
<dbReference type="PROSITE" id="PS50234">
    <property type="entry name" value="VWFA"/>
    <property type="match status" value="1"/>
</dbReference>
<feature type="compositionally biased region" description="Polar residues" evidence="1">
    <location>
        <begin position="1"/>
        <end position="16"/>
    </location>
</feature>
<protein>
    <recommendedName>
        <fullName evidence="2">VWFA domain-containing protein</fullName>
    </recommendedName>
</protein>
<evidence type="ECO:0000313" key="3">
    <source>
        <dbReference type="EMBL" id="KAH0560061.1"/>
    </source>
</evidence>
<keyword evidence="4" id="KW-1185">Reference proteome</keyword>
<evidence type="ECO:0000313" key="4">
    <source>
        <dbReference type="Proteomes" id="UP000750711"/>
    </source>
</evidence>
<gene>
    <name evidence="3" type="ORF">GP486_003416</name>
</gene>
<dbReference type="Proteomes" id="UP000750711">
    <property type="component" value="Unassembled WGS sequence"/>
</dbReference>
<name>A0A9P8LD61_9PEZI</name>
<dbReference type="PANTHER" id="PTHR34706">
    <property type="entry name" value="SLR1338 PROTEIN"/>
    <property type="match status" value="1"/>
</dbReference>
<evidence type="ECO:0000259" key="2">
    <source>
        <dbReference type="PROSITE" id="PS50234"/>
    </source>
</evidence>
<feature type="compositionally biased region" description="Basic and acidic residues" evidence="1">
    <location>
        <begin position="121"/>
        <end position="132"/>
    </location>
</feature>
<comment type="caution">
    <text evidence="3">The sequence shown here is derived from an EMBL/GenBank/DDBJ whole genome shotgun (WGS) entry which is preliminary data.</text>
</comment>
<evidence type="ECO:0000256" key="1">
    <source>
        <dbReference type="SAM" id="MobiDB-lite"/>
    </source>
</evidence>
<feature type="region of interest" description="Disordered" evidence="1">
    <location>
        <begin position="105"/>
        <end position="145"/>
    </location>
</feature>
<proteinExistence type="predicted"/>
<accession>A0A9P8LD61</accession>
<reference evidence="3" key="1">
    <citation type="submission" date="2021-03" db="EMBL/GenBank/DDBJ databases">
        <title>Comparative genomics and phylogenomic investigation of the class Geoglossomycetes provide insights into ecological specialization and systematics.</title>
        <authorList>
            <person name="Melie T."/>
            <person name="Pirro S."/>
            <person name="Miller A.N."/>
            <person name="Quandt A."/>
        </authorList>
    </citation>
    <scope>NUCLEOTIDE SEQUENCE</scope>
    <source>
        <strain evidence="3">CAQ_001_2017</strain>
    </source>
</reference>
<dbReference type="InterPro" id="IPR036465">
    <property type="entry name" value="vWFA_dom_sf"/>
</dbReference>
<dbReference type="InterPro" id="IPR002035">
    <property type="entry name" value="VWF_A"/>
</dbReference>
<organism evidence="3 4">
    <name type="scientific">Trichoglossum hirsutum</name>
    <dbReference type="NCBI Taxonomy" id="265104"/>
    <lineage>
        <taxon>Eukaryota</taxon>
        <taxon>Fungi</taxon>
        <taxon>Dikarya</taxon>
        <taxon>Ascomycota</taxon>
        <taxon>Pezizomycotina</taxon>
        <taxon>Geoglossomycetes</taxon>
        <taxon>Geoglossales</taxon>
        <taxon>Geoglossaceae</taxon>
        <taxon>Trichoglossum</taxon>
    </lineage>
</organism>
<dbReference type="Gene3D" id="3.40.50.410">
    <property type="entry name" value="von Willebrand factor, type A domain"/>
    <property type="match status" value="1"/>
</dbReference>
<dbReference type="AlphaFoldDB" id="A0A9P8LD61"/>
<dbReference type="EMBL" id="JAGHQM010000458">
    <property type="protein sequence ID" value="KAH0560061.1"/>
    <property type="molecule type" value="Genomic_DNA"/>
</dbReference>